<dbReference type="AlphaFoldDB" id="A0A504YM26"/>
<accession>A0A504YM26</accession>
<evidence type="ECO:0000313" key="1">
    <source>
        <dbReference type="EMBL" id="TPP62922.1"/>
    </source>
</evidence>
<gene>
    <name evidence="1" type="ORF">FGIG_08728</name>
</gene>
<keyword evidence="2" id="KW-1185">Reference proteome</keyword>
<comment type="caution">
    <text evidence="1">The sequence shown here is derived from an EMBL/GenBank/DDBJ whole genome shotgun (WGS) entry which is preliminary data.</text>
</comment>
<organism evidence="1 2">
    <name type="scientific">Fasciola gigantica</name>
    <name type="common">Giant liver fluke</name>
    <dbReference type="NCBI Taxonomy" id="46835"/>
    <lineage>
        <taxon>Eukaryota</taxon>
        <taxon>Metazoa</taxon>
        <taxon>Spiralia</taxon>
        <taxon>Lophotrochozoa</taxon>
        <taxon>Platyhelminthes</taxon>
        <taxon>Trematoda</taxon>
        <taxon>Digenea</taxon>
        <taxon>Plagiorchiida</taxon>
        <taxon>Echinostomata</taxon>
        <taxon>Echinostomatoidea</taxon>
        <taxon>Fasciolidae</taxon>
        <taxon>Fasciola</taxon>
    </lineage>
</organism>
<evidence type="ECO:0000313" key="2">
    <source>
        <dbReference type="Proteomes" id="UP000316759"/>
    </source>
</evidence>
<reference evidence="1 2" key="1">
    <citation type="submission" date="2019-04" db="EMBL/GenBank/DDBJ databases">
        <title>Annotation for the trematode Fasciola gigantica.</title>
        <authorList>
            <person name="Choi Y.-J."/>
        </authorList>
    </citation>
    <scope>NUCLEOTIDE SEQUENCE [LARGE SCALE GENOMIC DNA]</scope>
    <source>
        <strain evidence="1">Uganda_cow_1</strain>
    </source>
</reference>
<proteinExistence type="predicted"/>
<dbReference type="EMBL" id="SUNJ01006293">
    <property type="protein sequence ID" value="TPP62922.1"/>
    <property type="molecule type" value="Genomic_DNA"/>
</dbReference>
<sequence length="39" mass="4550">MKKFGETLHDSFVNTAECQILTLLTKRIHRLLNSLNSYN</sequence>
<name>A0A504YM26_FASGI</name>
<protein>
    <submittedName>
        <fullName evidence="1">Uncharacterized protein</fullName>
    </submittedName>
</protein>
<dbReference type="Proteomes" id="UP000316759">
    <property type="component" value="Unassembled WGS sequence"/>
</dbReference>